<proteinExistence type="predicted"/>
<evidence type="ECO:0000256" key="3">
    <source>
        <dbReference type="SAM" id="Phobius"/>
    </source>
</evidence>
<evidence type="ECO:0000259" key="4">
    <source>
        <dbReference type="Pfam" id="PF10145"/>
    </source>
</evidence>
<dbReference type="GO" id="GO:0098003">
    <property type="term" value="P:viral tail assembly"/>
    <property type="evidence" value="ECO:0007669"/>
    <property type="project" value="UniProtKB-KW"/>
</dbReference>
<protein>
    <submittedName>
        <fullName evidence="5">Minor tail protein</fullName>
    </submittedName>
</protein>
<organism evidence="5">
    <name type="scientific">Ackermannviridae sp. ctClB2</name>
    <dbReference type="NCBI Taxonomy" id="2825752"/>
    <lineage>
        <taxon>Viruses</taxon>
        <taxon>Duplodnaviria</taxon>
        <taxon>Heunggongvirae</taxon>
        <taxon>Uroviricota</taxon>
        <taxon>Caudoviricetes</taxon>
        <taxon>Pantevenvirales</taxon>
        <taxon>Ackermannviridae</taxon>
    </lineage>
</organism>
<evidence type="ECO:0000313" key="5">
    <source>
        <dbReference type="EMBL" id="DAE00163.1"/>
    </source>
</evidence>
<keyword evidence="1" id="KW-1245">Viral tail assembly</keyword>
<evidence type="ECO:0000256" key="1">
    <source>
        <dbReference type="ARBA" id="ARBA00022465"/>
    </source>
</evidence>
<keyword evidence="2" id="KW-1188">Viral release from host cell</keyword>
<accession>A0A8S5P135</accession>
<reference evidence="5" key="1">
    <citation type="journal article" date="2021" name="Proc. Natl. Acad. Sci. U.S.A.">
        <title>A Catalog of Tens of Thousands of Viruses from Human Metagenomes Reveals Hidden Associations with Chronic Diseases.</title>
        <authorList>
            <person name="Tisza M.J."/>
            <person name="Buck C.B."/>
        </authorList>
    </citation>
    <scope>NUCLEOTIDE SEQUENCE</scope>
    <source>
        <strain evidence="5">CtClB2</strain>
    </source>
</reference>
<feature type="transmembrane region" description="Helical" evidence="3">
    <location>
        <begin position="647"/>
        <end position="673"/>
    </location>
</feature>
<dbReference type="Pfam" id="PF10145">
    <property type="entry name" value="PhageMin_Tail"/>
    <property type="match status" value="1"/>
</dbReference>
<dbReference type="PANTHER" id="PTHR37813:SF1">
    <property type="entry name" value="FELS-2 PROPHAGE PROTEIN"/>
    <property type="match status" value="1"/>
</dbReference>
<dbReference type="NCBIfam" id="TIGR01760">
    <property type="entry name" value="tape_meas_TP901"/>
    <property type="match status" value="1"/>
</dbReference>
<sequence>MAANGTLLGVGLAVALRDQFSGPASRINQQSQYLKQNLAALASAQSQFYRGLGFTSVAMGSAWYGLSRVIEAGARYKYTLVSVQAVTESTNAELQKMDRLAMDLGQNTIFHSDQVADAMKYMGMAGMKYAEIMGSIPAAVNLAGATDSALQGKLGTADIMTNVMKTFQLGVEHATSVADVLTVATVKANTNLVDLAQGIKYAGSTANSLNIPLQELTAGLMLLSNAGIQGSMAGVAMENAMRYFARALGPQATGRQVKALQQLGLQTEDFMDRQGRLLSLPVIFEKLQTAMQKVGTGTIAGQNILDNLFGVRGKRAATLLVRDGDQLKGFIDQLNNSAGKSQEIMDMRMESLYGHILQFITVVKHLGIVFTDSITPPLKFFLSGINGLLRGLVHLMNIPIIKSIVGPTFLVVTGWRLARMAVRLAGMAFDVLKAKSAIASGEAIAGGTKQNSIMSALTQTIYSATAAQNGLTAAVMGTTRAYQAQGVASSMAMGAGGMGMGPMVFTNNRGKKTVPDGWSGYVKSMKGKNPWSAPQKINGQWVIYNPQMGNKVFDTRDAARSFRRQYTPEYYRPATEKEIAKGWGVSWFGSSPGTTKAEKAAQAAKAATKTGVWARVLTWLPWLGKIGGWFSKALPWITRIGGILGRVLGFLTGPVGMIITLVASIGMSLWSFFSDKNAEDKKQTELLRQATAKNAEDVVRDNNNLRVAQQWLRNNQDTMRSYEAEAMKAAMTGSAVKNLYGLNEISNKMGTDVSPNEVSSLGKDNQNPVINLNLTIGADTIRRAIRSDVQMMVNKTINEEL</sequence>
<name>A0A8S5P135_9CAUD</name>
<dbReference type="InterPro" id="IPR010090">
    <property type="entry name" value="Phage_tape_meas"/>
</dbReference>
<keyword evidence="3" id="KW-1133">Transmembrane helix</keyword>
<dbReference type="EMBL" id="BK015300">
    <property type="protein sequence ID" value="DAE00163.1"/>
    <property type="molecule type" value="Genomic_DNA"/>
</dbReference>
<feature type="domain" description="Phage tail tape measure protein" evidence="4">
    <location>
        <begin position="100"/>
        <end position="310"/>
    </location>
</feature>
<keyword evidence="3" id="KW-0812">Transmembrane</keyword>
<dbReference type="PANTHER" id="PTHR37813">
    <property type="entry name" value="FELS-2 PROPHAGE PROTEIN"/>
    <property type="match status" value="1"/>
</dbReference>
<evidence type="ECO:0000256" key="2">
    <source>
        <dbReference type="ARBA" id="ARBA00022612"/>
    </source>
</evidence>
<keyword evidence="3" id="KW-0472">Membrane</keyword>